<reference evidence="1" key="2">
    <citation type="submission" date="2009-03" db="EMBL/GenBank/DDBJ databases">
        <authorList>
            <person name="Gang L."/>
        </authorList>
    </citation>
    <scope>NUCLEOTIDE SEQUENCE</scope>
    <source>
        <strain evidence="1">Anhui</strain>
    </source>
</reference>
<proteinExistence type="evidence at transcript level"/>
<protein>
    <submittedName>
        <fullName evidence="1">Hypotheticial protein</fullName>
    </submittedName>
</protein>
<dbReference type="OrthoDB" id="6242346at2759"/>
<name>C1LD77_SCHJA</name>
<dbReference type="EMBL" id="SKCS01000200">
    <property type="protein sequence ID" value="TNN13058.1"/>
    <property type="molecule type" value="Genomic_DNA"/>
</dbReference>
<dbReference type="AlphaFoldDB" id="C1LD77"/>
<gene>
    <name evidence="2" type="ORF">EWB00_003194</name>
</gene>
<accession>C1LD77</accession>
<dbReference type="Proteomes" id="UP000311919">
    <property type="component" value="Unassembled WGS sequence"/>
</dbReference>
<organism evidence="1">
    <name type="scientific">Schistosoma japonicum</name>
    <name type="common">Blood fluke</name>
    <dbReference type="NCBI Taxonomy" id="6182"/>
    <lineage>
        <taxon>Eukaryota</taxon>
        <taxon>Metazoa</taxon>
        <taxon>Spiralia</taxon>
        <taxon>Lophotrochozoa</taxon>
        <taxon>Platyhelminthes</taxon>
        <taxon>Trematoda</taxon>
        <taxon>Digenea</taxon>
        <taxon>Strigeidida</taxon>
        <taxon>Schistosomatoidea</taxon>
        <taxon>Schistosomatidae</taxon>
        <taxon>Schistosoma</taxon>
    </lineage>
</organism>
<sequence length="98" mass="11394">MSSIKESNNNVVHKGCNQQFGICTTNTSMMGTNVMHNLHYNNMKDNFNDNSIERLSNYQSLINDITNRIETLKMTPSYFCLDYDDEVYFSVVDYNLDD</sequence>
<keyword evidence="3" id="KW-1185">Reference proteome</keyword>
<reference evidence="2 3" key="3">
    <citation type="submission" date="2019-03" db="EMBL/GenBank/DDBJ databases">
        <title>An improved genome assembly of the fluke Schistosoma japonicum.</title>
        <authorList>
            <person name="Hu W."/>
            <person name="Luo F."/>
            <person name="Yin M."/>
            <person name="Mo X."/>
            <person name="Sun C."/>
            <person name="Wu Q."/>
            <person name="Zhu B."/>
            <person name="Xiang M."/>
            <person name="Wang J."/>
            <person name="Wang Y."/>
            <person name="Zhang T."/>
            <person name="Xu B."/>
            <person name="Zheng H."/>
            <person name="Feng Z."/>
        </authorList>
    </citation>
    <scope>NUCLEOTIDE SEQUENCE [LARGE SCALE GENOMIC DNA]</scope>
    <source>
        <strain evidence="2">HuSjv2</strain>
        <tissue evidence="2">Worms</tissue>
    </source>
</reference>
<evidence type="ECO:0000313" key="3">
    <source>
        <dbReference type="Proteomes" id="UP000311919"/>
    </source>
</evidence>
<evidence type="ECO:0000313" key="2">
    <source>
        <dbReference type="EMBL" id="TNN13058.1"/>
    </source>
</evidence>
<reference evidence="1" key="1">
    <citation type="journal article" date="2009" name="Nature">
        <title>The Schistosoma japonicum genome reveals features of host-parasite interplay.</title>
        <authorList>
            <person name="Liu F."/>
            <person name="Zhou Y."/>
            <person name="Wang Z.Q."/>
            <person name="Lu G."/>
            <person name="Zheng H."/>
            <person name="Brindley P.J."/>
            <person name="McManus D.P."/>
            <person name="Blair D."/>
            <person name="Zhang Q.H."/>
            <person name="Zhong Y."/>
            <person name="Wang S."/>
            <person name="Han Z.G."/>
            <person name="Chen Z."/>
        </authorList>
    </citation>
    <scope>NUCLEOTIDE SEQUENCE</scope>
    <source>
        <strain evidence="1">Anhui</strain>
    </source>
</reference>
<dbReference type="EMBL" id="FN316924">
    <property type="protein sequence ID" value="CAX72655.1"/>
    <property type="molecule type" value="mRNA"/>
</dbReference>
<evidence type="ECO:0000313" key="1">
    <source>
        <dbReference type="EMBL" id="CAX72655.1"/>
    </source>
</evidence>